<dbReference type="SUPFAM" id="SSF47473">
    <property type="entry name" value="EF-hand"/>
    <property type="match status" value="1"/>
</dbReference>
<dbReference type="EMBL" id="UYRV01024779">
    <property type="protein sequence ID" value="VDK76217.1"/>
    <property type="molecule type" value="Genomic_DNA"/>
</dbReference>
<dbReference type="GO" id="GO:0005509">
    <property type="term" value="F:calcium ion binding"/>
    <property type="evidence" value="ECO:0007669"/>
    <property type="project" value="InterPro"/>
</dbReference>
<evidence type="ECO:0000259" key="2">
    <source>
        <dbReference type="Pfam" id="PF13202"/>
    </source>
</evidence>
<accession>A0A3P6SUD8</accession>
<sequence>MAHITATKKALKKEQRKKKSGKICKEEFVRYMRCPPVHRTTLKELETQFHNFDSDGDGSITEGHKWRRNETTAFLVKKNLAAKLAFDEHFYNVSTRTEHTYDHLKDVLNPVHVTVCENNRKV</sequence>
<reference evidence="3 4" key="1">
    <citation type="submission" date="2018-11" db="EMBL/GenBank/DDBJ databases">
        <authorList>
            <consortium name="Pathogen Informatics"/>
        </authorList>
    </citation>
    <scope>NUCLEOTIDE SEQUENCE [LARGE SCALE GENOMIC DNA]</scope>
</reference>
<name>A0A3P6SUD8_CYLGO</name>
<evidence type="ECO:0000256" key="1">
    <source>
        <dbReference type="SAM" id="MobiDB-lite"/>
    </source>
</evidence>
<evidence type="ECO:0000313" key="3">
    <source>
        <dbReference type="EMBL" id="VDK76217.1"/>
    </source>
</evidence>
<protein>
    <recommendedName>
        <fullName evidence="2">EF-hand domain-containing protein</fullName>
    </recommendedName>
</protein>
<dbReference type="Pfam" id="PF13202">
    <property type="entry name" value="EF-hand_5"/>
    <property type="match status" value="1"/>
</dbReference>
<dbReference type="Gene3D" id="1.10.238.10">
    <property type="entry name" value="EF-hand"/>
    <property type="match status" value="1"/>
</dbReference>
<feature type="compositionally biased region" description="Basic residues" evidence="1">
    <location>
        <begin position="9"/>
        <end position="20"/>
    </location>
</feature>
<dbReference type="OrthoDB" id="343296at2759"/>
<organism evidence="3 4">
    <name type="scientific">Cylicostephanus goldi</name>
    <name type="common">Nematode worm</name>
    <dbReference type="NCBI Taxonomy" id="71465"/>
    <lineage>
        <taxon>Eukaryota</taxon>
        <taxon>Metazoa</taxon>
        <taxon>Ecdysozoa</taxon>
        <taxon>Nematoda</taxon>
        <taxon>Chromadorea</taxon>
        <taxon>Rhabditida</taxon>
        <taxon>Rhabditina</taxon>
        <taxon>Rhabditomorpha</taxon>
        <taxon>Strongyloidea</taxon>
        <taxon>Strongylidae</taxon>
        <taxon>Cylicostephanus</taxon>
    </lineage>
</organism>
<keyword evidence="4" id="KW-1185">Reference proteome</keyword>
<proteinExistence type="predicted"/>
<feature type="region of interest" description="Disordered" evidence="1">
    <location>
        <begin position="1"/>
        <end position="20"/>
    </location>
</feature>
<evidence type="ECO:0000313" key="4">
    <source>
        <dbReference type="Proteomes" id="UP000271889"/>
    </source>
</evidence>
<dbReference type="Proteomes" id="UP000271889">
    <property type="component" value="Unassembled WGS sequence"/>
</dbReference>
<gene>
    <name evidence="3" type="ORF">CGOC_LOCUS7212</name>
</gene>
<dbReference type="AlphaFoldDB" id="A0A3P6SUD8"/>
<feature type="domain" description="EF-hand" evidence="2">
    <location>
        <begin position="45"/>
        <end position="61"/>
    </location>
</feature>
<dbReference type="InterPro" id="IPR002048">
    <property type="entry name" value="EF_hand_dom"/>
</dbReference>
<dbReference type="InterPro" id="IPR011992">
    <property type="entry name" value="EF-hand-dom_pair"/>
</dbReference>